<feature type="domain" description="F-box" evidence="1">
    <location>
        <begin position="1"/>
        <end position="50"/>
    </location>
</feature>
<evidence type="ECO:0000313" key="2">
    <source>
        <dbReference type="EMBL" id="ODV72038.1"/>
    </source>
</evidence>
<dbReference type="InterPro" id="IPR001810">
    <property type="entry name" value="F-box_dom"/>
</dbReference>
<dbReference type="RefSeq" id="XP_020069077.1">
    <property type="nucleotide sequence ID" value="XM_020215618.1"/>
</dbReference>
<proteinExistence type="predicted"/>
<evidence type="ECO:0000259" key="1">
    <source>
        <dbReference type="PROSITE" id="PS50181"/>
    </source>
</evidence>
<dbReference type="EMBL" id="KV453937">
    <property type="protein sequence ID" value="ODV72038.1"/>
    <property type="molecule type" value="Genomic_DNA"/>
</dbReference>
<sequence length="617" mass="70380">MLHLLPLEIIGQILLYLDVADIESVLSVDQFKYALHDKVLLVVDKVYDYRRFPSIKNRCKWTDIHSHSLVLKSMLCIIVVTEATHYLSPTKLLEGGGLVKYYYISRPGDPKVTITPDSLEKVDLSRNTFFFSELEKVTLDNMGLLSPMLQFPDLVSLTLENTTFLPENLNLPKLEELSLISCESTDTFSRWNLPLLNELLVTGKFKTINDSIDYGHSTIMSLRLQEITDMEKWSNVFSPSLSYISAEFSTGIQQVTLENLNFSSLEVFRSSANSFKLHQLSFPRVKSFGLQTALEDGEEDEMSYFNAPNLIVFHLQNLQFKTLDHIYTPALVSVDILDVKTVGTHNCDHTFLKGIETMNVISSDWWKHTDSLKLLTVENVRLLYEMGDHYFPHLSNLIIAPTTANTDTTPISLPLLMAPCLEKIEFLGIPGIYDLSGLNHYRDSLESLYLFQSDYTGEIVFDDLYLPSLLVLICEFEFPERFIIQHCKFPELIELELRGSEVFSDQTANLQFSSLELPSLKLLTLSGIYLSQTLDLSKYPLTKICLNHCGGLETIIMPHDAAIDLFEIEPHPETETNLITIYHDHTFDPSKYCNLYDRVDLMFIEVGSTKEVNDVIP</sequence>
<name>A0A1E4RXQ2_CYBJN</name>
<dbReference type="PROSITE" id="PS50181">
    <property type="entry name" value="FBOX"/>
    <property type="match status" value="1"/>
</dbReference>
<evidence type="ECO:0000313" key="3">
    <source>
        <dbReference type="Proteomes" id="UP000094389"/>
    </source>
</evidence>
<dbReference type="Proteomes" id="UP000094389">
    <property type="component" value="Unassembled WGS sequence"/>
</dbReference>
<keyword evidence="3" id="KW-1185">Reference proteome</keyword>
<dbReference type="GeneID" id="30990014"/>
<reference evidence="2 3" key="1">
    <citation type="journal article" date="2016" name="Proc. Natl. Acad. Sci. U.S.A.">
        <title>Comparative genomics of biotechnologically important yeasts.</title>
        <authorList>
            <person name="Riley R."/>
            <person name="Haridas S."/>
            <person name="Wolfe K.H."/>
            <person name="Lopes M.R."/>
            <person name="Hittinger C.T."/>
            <person name="Goeker M."/>
            <person name="Salamov A.A."/>
            <person name="Wisecaver J.H."/>
            <person name="Long T.M."/>
            <person name="Calvey C.H."/>
            <person name="Aerts A.L."/>
            <person name="Barry K.W."/>
            <person name="Choi C."/>
            <person name="Clum A."/>
            <person name="Coughlan A.Y."/>
            <person name="Deshpande S."/>
            <person name="Douglass A.P."/>
            <person name="Hanson S.J."/>
            <person name="Klenk H.-P."/>
            <person name="LaButti K.M."/>
            <person name="Lapidus A."/>
            <person name="Lindquist E.A."/>
            <person name="Lipzen A.M."/>
            <person name="Meier-Kolthoff J.P."/>
            <person name="Ohm R.A."/>
            <person name="Otillar R.P."/>
            <person name="Pangilinan J.L."/>
            <person name="Peng Y."/>
            <person name="Rokas A."/>
            <person name="Rosa C.A."/>
            <person name="Scheuner C."/>
            <person name="Sibirny A.A."/>
            <person name="Slot J.C."/>
            <person name="Stielow J.B."/>
            <person name="Sun H."/>
            <person name="Kurtzman C.P."/>
            <person name="Blackwell M."/>
            <person name="Grigoriev I.V."/>
            <person name="Jeffries T.W."/>
        </authorList>
    </citation>
    <scope>NUCLEOTIDE SEQUENCE [LARGE SCALE GENOMIC DNA]</scope>
    <source>
        <strain evidence="3">ATCC 18201 / CBS 1600 / BCRC 20928 / JCM 3617 / NBRC 0987 / NRRL Y-1542</strain>
    </source>
</reference>
<accession>A0A1E4RXQ2</accession>
<organism evidence="2 3">
    <name type="scientific">Cyberlindnera jadinii (strain ATCC 18201 / CBS 1600 / BCRC 20928 / JCM 3617 / NBRC 0987 / NRRL Y-1542)</name>
    <name type="common">Torula yeast</name>
    <name type="synonym">Candida utilis</name>
    <dbReference type="NCBI Taxonomy" id="983966"/>
    <lineage>
        <taxon>Eukaryota</taxon>
        <taxon>Fungi</taxon>
        <taxon>Dikarya</taxon>
        <taxon>Ascomycota</taxon>
        <taxon>Saccharomycotina</taxon>
        <taxon>Saccharomycetes</taxon>
        <taxon>Phaffomycetales</taxon>
        <taxon>Phaffomycetaceae</taxon>
        <taxon>Cyberlindnera</taxon>
    </lineage>
</organism>
<gene>
    <name evidence="2" type="ORF">CYBJADRAFT_169051</name>
</gene>
<dbReference type="AlphaFoldDB" id="A0A1E4RXQ2"/>
<protein>
    <recommendedName>
        <fullName evidence="1">F-box domain-containing protein</fullName>
    </recommendedName>
</protein>